<dbReference type="AlphaFoldDB" id="A0A1F5LVT5"/>
<reference evidence="1 2" key="1">
    <citation type="journal article" date="2016" name="Sci. Rep.">
        <title>Penicillium arizonense, a new, genome sequenced fungal species, reveals a high chemical diversity in secreted metabolites.</title>
        <authorList>
            <person name="Grijseels S."/>
            <person name="Nielsen J.C."/>
            <person name="Randelovic M."/>
            <person name="Nielsen J."/>
            <person name="Nielsen K.F."/>
            <person name="Workman M."/>
            <person name="Frisvad J.C."/>
        </authorList>
    </citation>
    <scope>NUCLEOTIDE SEQUENCE [LARGE SCALE GENOMIC DNA]</scope>
    <source>
        <strain evidence="1 2">CBS 141311</strain>
    </source>
</reference>
<proteinExistence type="predicted"/>
<evidence type="ECO:0000313" key="1">
    <source>
        <dbReference type="EMBL" id="OGE57270.1"/>
    </source>
</evidence>
<comment type="caution">
    <text evidence="1">The sequence shown here is derived from an EMBL/GenBank/DDBJ whole genome shotgun (WGS) entry which is preliminary data.</text>
</comment>
<keyword evidence="2" id="KW-1185">Reference proteome</keyword>
<name>A0A1F5LVT5_PENAI</name>
<gene>
    <name evidence="1" type="ORF">PENARI_c002G03448</name>
</gene>
<organism evidence="1 2">
    <name type="scientific">Penicillium arizonense</name>
    <dbReference type="NCBI Taxonomy" id="1835702"/>
    <lineage>
        <taxon>Eukaryota</taxon>
        <taxon>Fungi</taxon>
        <taxon>Dikarya</taxon>
        <taxon>Ascomycota</taxon>
        <taxon>Pezizomycotina</taxon>
        <taxon>Eurotiomycetes</taxon>
        <taxon>Eurotiomycetidae</taxon>
        <taxon>Eurotiales</taxon>
        <taxon>Aspergillaceae</taxon>
        <taxon>Penicillium</taxon>
    </lineage>
</organism>
<dbReference type="Proteomes" id="UP000177622">
    <property type="component" value="Unassembled WGS sequence"/>
</dbReference>
<dbReference type="GeneID" id="34572103"/>
<dbReference type="EMBL" id="LXJU01000002">
    <property type="protein sequence ID" value="OGE57270.1"/>
    <property type="molecule type" value="Genomic_DNA"/>
</dbReference>
<evidence type="ECO:0000313" key="2">
    <source>
        <dbReference type="Proteomes" id="UP000177622"/>
    </source>
</evidence>
<dbReference type="RefSeq" id="XP_022492697.1">
    <property type="nucleotide sequence ID" value="XM_022627369.1"/>
</dbReference>
<dbReference type="OrthoDB" id="4403049at2759"/>
<accession>A0A1F5LVT5</accession>
<sequence>MACDMQSPDVDPAETMRLAMERFRTKMESSNRRFLQDRIDEIEALGISTEEEKLSKMSLYWPDLGAKGKERWGDFAPLGPVRQSREARNATRLEDVNSIYCENMDGIIPPTLVNDEWRQMFLEVVERVCNEAAAQDEVDENFRIPICHELGHFIKYANGVKDPDFRGSDRPAVVAQAAPDISASLKILEHYLQDYILDEDFIQGIVDNDLEVKVGFETGLGSRREHKEWYSAYLYCRSDDDSATTLCQYAPFYTLSQPSSYSFPPYHKKIVHLIRDD</sequence>
<protein>
    <submittedName>
        <fullName evidence="1">Uncharacterized protein</fullName>
    </submittedName>
</protein>